<sequence>MEVEHIVLDSGTGRACNTGKRRRAWLEALSSLPATVPSNRLSRRFWAACNLTAGKGICSFEAAFPVPLVTSLGVTSGGDSRTARALPTGGGITEGWACKIRGMQPHQSSTPTPMTFRARRWPKPKSLAAAKPSSSSPILDFAFASASRARLLGRCPRRAGIETCKTDAMRTSRGATKSRKPHLAGSHAVGLATAFLPNHTIDGTFVVIVDASGSPPRDTALRPLLLLHRWHHWRSYDADLSVRVRSCSPDAVSSTCDALRCWRGLRRPSYSPPVHRHDEQTVCGPREPGAQSSRRHAACVSGGLGSRNGLTRAATGGWVVGGGIGGHRAWRLAAIDPRIKVVLDADEWGPCLGGTEGWSEDKDTNDADNRIRYRFSRRIT</sequence>
<proteinExistence type="predicted"/>
<dbReference type="Proteomes" id="UP000815677">
    <property type="component" value="Unassembled WGS sequence"/>
</dbReference>
<feature type="region of interest" description="Disordered" evidence="1">
    <location>
        <begin position="270"/>
        <end position="292"/>
    </location>
</feature>
<gene>
    <name evidence="2" type="ORF">MCHLO_11033</name>
</gene>
<evidence type="ECO:0000313" key="2">
    <source>
        <dbReference type="EMBL" id="GAT54157.1"/>
    </source>
</evidence>
<name>A0ABQ0LU96_MYCCL</name>
<keyword evidence="3" id="KW-1185">Reference proteome</keyword>
<protein>
    <submittedName>
        <fullName evidence="2">Uncharacterized protein</fullName>
    </submittedName>
</protein>
<accession>A0ABQ0LU96</accession>
<evidence type="ECO:0000313" key="3">
    <source>
        <dbReference type="Proteomes" id="UP000815677"/>
    </source>
</evidence>
<reference evidence="2" key="1">
    <citation type="submission" date="2014-09" db="EMBL/GenBank/DDBJ databases">
        <title>Genome sequence of the luminous mushroom Mycena chlorophos for searching fungal bioluminescence genes.</title>
        <authorList>
            <person name="Tanaka Y."/>
            <person name="Kasuga D."/>
            <person name="Oba Y."/>
            <person name="Hase S."/>
            <person name="Sato K."/>
            <person name="Oba Y."/>
            <person name="Sakakibara Y."/>
        </authorList>
    </citation>
    <scope>NUCLEOTIDE SEQUENCE</scope>
</reference>
<evidence type="ECO:0000256" key="1">
    <source>
        <dbReference type="SAM" id="MobiDB-lite"/>
    </source>
</evidence>
<dbReference type="EMBL" id="DF848518">
    <property type="protein sequence ID" value="GAT54157.1"/>
    <property type="molecule type" value="Genomic_DNA"/>
</dbReference>
<organism evidence="2 3">
    <name type="scientific">Mycena chlorophos</name>
    <name type="common">Agaric fungus</name>
    <name type="synonym">Agaricus chlorophos</name>
    <dbReference type="NCBI Taxonomy" id="658473"/>
    <lineage>
        <taxon>Eukaryota</taxon>
        <taxon>Fungi</taxon>
        <taxon>Dikarya</taxon>
        <taxon>Basidiomycota</taxon>
        <taxon>Agaricomycotina</taxon>
        <taxon>Agaricomycetes</taxon>
        <taxon>Agaricomycetidae</taxon>
        <taxon>Agaricales</taxon>
        <taxon>Marasmiineae</taxon>
        <taxon>Mycenaceae</taxon>
        <taxon>Mycena</taxon>
    </lineage>
</organism>